<keyword evidence="4" id="KW-0808">Transferase</keyword>
<keyword evidence="14" id="KW-1185">Reference proteome</keyword>
<comment type="caution">
    <text evidence="13">The sequence shown here is derived from an EMBL/GenBank/DDBJ whole genome shotgun (WGS) entry which is preliminary data.</text>
</comment>
<dbReference type="SMART" id="SM00220">
    <property type="entry name" value="S_TKc"/>
    <property type="match status" value="1"/>
</dbReference>
<dbReference type="GO" id="GO:0005524">
    <property type="term" value="F:ATP binding"/>
    <property type="evidence" value="ECO:0007669"/>
    <property type="project" value="UniProtKB-KW"/>
</dbReference>
<evidence type="ECO:0000256" key="9">
    <source>
        <dbReference type="ARBA" id="ARBA00048679"/>
    </source>
</evidence>
<dbReference type="SUPFAM" id="SSF56112">
    <property type="entry name" value="Protein kinase-like (PK-like)"/>
    <property type="match status" value="1"/>
</dbReference>
<feature type="compositionally biased region" description="Polar residues" evidence="10">
    <location>
        <begin position="603"/>
        <end position="613"/>
    </location>
</feature>
<dbReference type="InterPro" id="IPR017892">
    <property type="entry name" value="Pkinase_C"/>
</dbReference>
<dbReference type="Gene3D" id="1.10.510.10">
    <property type="entry name" value="Transferase(Phosphotransferase) domain 1"/>
    <property type="match status" value="1"/>
</dbReference>
<feature type="compositionally biased region" description="Low complexity" evidence="10">
    <location>
        <begin position="1041"/>
        <end position="1057"/>
    </location>
</feature>
<dbReference type="InterPro" id="IPR008271">
    <property type="entry name" value="Ser/Thr_kinase_AS"/>
</dbReference>
<reference evidence="13 14" key="1">
    <citation type="submission" date="2016-07" db="EMBL/GenBank/DDBJ databases">
        <title>Pervasive Adenine N6-methylation of Active Genes in Fungi.</title>
        <authorList>
            <consortium name="DOE Joint Genome Institute"/>
            <person name="Mondo S.J."/>
            <person name="Dannebaum R.O."/>
            <person name="Kuo R.C."/>
            <person name="Labutti K."/>
            <person name="Haridas S."/>
            <person name="Kuo A."/>
            <person name="Salamov A."/>
            <person name="Ahrendt S.R."/>
            <person name="Lipzen A."/>
            <person name="Sullivan W."/>
            <person name="Andreopoulos W.B."/>
            <person name="Clum A."/>
            <person name="Lindquist E."/>
            <person name="Daum C."/>
            <person name="Ramamoorthy G.K."/>
            <person name="Gryganskyi A."/>
            <person name="Culley D."/>
            <person name="Magnuson J.K."/>
            <person name="James T.Y."/>
            <person name="O'Malley M.A."/>
            <person name="Stajich J.E."/>
            <person name="Spatafora J.W."/>
            <person name="Visel A."/>
            <person name="Grigoriev I.V."/>
        </authorList>
    </citation>
    <scope>NUCLEOTIDE SEQUENCE [LARGE SCALE GENOMIC DNA]</scope>
    <source>
        <strain evidence="13 14">62-1032</strain>
    </source>
</reference>
<dbReference type="InParanoid" id="A0A1Y2FHY0"/>
<dbReference type="InterPro" id="IPR011009">
    <property type="entry name" value="Kinase-like_dom_sf"/>
</dbReference>
<dbReference type="Pfam" id="PF00433">
    <property type="entry name" value="Pkinase_C"/>
    <property type="match status" value="1"/>
</dbReference>
<feature type="region of interest" description="Disordered" evidence="10">
    <location>
        <begin position="126"/>
        <end position="151"/>
    </location>
</feature>
<keyword evidence="6" id="KW-0418">Kinase</keyword>
<dbReference type="FunFam" id="1.10.510.10:FF:000294">
    <property type="entry name" value="Serine/threonine-protein kinase OXI1"/>
    <property type="match status" value="1"/>
</dbReference>
<evidence type="ECO:0000256" key="10">
    <source>
        <dbReference type="SAM" id="MobiDB-lite"/>
    </source>
</evidence>
<accession>A0A1Y2FHY0</accession>
<evidence type="ECO:0000256" key="6">
    <source>
        <dbReference type="ARBA" id="ARBA00022777"/>
    </source>
</evidence>
<feature type="compositionally biased region" description="Polar residues" evidence="10">
    <location>
        <begin position="18"/>
        <end position="39"/>
    </location>
</feature>
<feature type="domain" description="Protein kinase" evidence="11">
    <location>
        <begin position="419"/>
        <end position="726"/>
    </location>
</feature>
<sequence>MANSSSLRSSASWLGNHPKSSPPRSGYNTVSGATNSTSARRGRLDMGVFDGPTREEQAGELDDIVGLDKADEGWHVSLAKSESRSRSSKKRDASITVYVSTPTASLTLMRTASELVDFEARLRSQLPGRLPPRKATSTPLTPPATPRKRSTVLASLQRTLSPRRGQSNSLASLSAKESKSIAVASIDYHELGTLLSTISHDSVVRSHTAWRSFFVVRKDDLQSARVEKRIKRTKSDATTHLAPPRASSEFAAFGAVAPSSGLHPIEGSSSTDETSIEVDTTGAQHLSLFPLPAIPSSKLDFQATDLDGTGDRRVASSSTDMTDGTTSTDAAAVLELPTPPPVAQVDPIATAEVVELPSRPRTAPAEDEKSKSKEDPGPRGSRRIEVPSPAGATLEPLKSPARSRTASKSAKPALTIDSFEIMRVLGKGCAGKVLLVKQKDSEKFYALKAIHKQHVLAHRELAHTKTEQAVLKACSRGDVNPFVVKLHYSFHDQNTLYLALDFHPGGDLATQLARWGRLGRDRARFYAAEIVEGVEGLHKAGIIYRDLKPENILIAQDGHIVLTDFGLSKDFGHAQLGSPRSADSASLAVPGKDGELPRPHWLSTDSPRSVSTPPSMAWLGAQRETTSTFCGTAEYLAPEVLLGEPYSYEVDAWSLGTMLYEMLAGLTPFWSEDHATMYRRVLHDELVFDDAPRVFDNDTKSLLRGLLQRNPLLRMTDERMKRHPYFAAIDWDHVLHQRYVPPFIPTLNPEDPTDTSQFDDVFLTMEPQVGEGAQDGESESKRDPPEGEPQEAFDLQGNDVFDGYSYYGRDSDSIHRHELEDSDEDEDEEMASIHQSLSVDVTMDHEDDPTANVNATADNTISTFDSITTEATTAMDASPLSKRVRQQSEDQELGSLSGSASLPSLTSASQAAPAATSAPASDIILEDVDEEEREEDAISDSDWDVVGEMETDGAAPPLPLPSSRNGGKEATLWARGFKDKYRLVISPPRGASSPGRPPMSRNGSRKGSSTVSVRSSIASRNPSPATTPEPTRQHPIRRLASVRSSSSNNVPKSTSTSAIKGSLRPRASHRSLRVEDAENDDTIITGGAAARSVPPSPSMSALETPRKAGQAIKRLTLSAFRPSSSSGAGGAKTA</sequence>
<dbReference type="GO" id="GO:0004674">
    <property type="term" value="F:protein serine/threonine kinase activity"/>
    <property type="evidence" value="ECO:0007669"/>
    <property type="project" value="UniProtKB-KW"/>
</dbReference>
<feature type="region of interest" description="Disordered" evidence="10">
    <location>
        <begin position="984"/>
        <end position="1108"/>
    </location>
</feature>
<dbReference type="PANTHER" id="PTHR24351">
    <property type="entry name" value="RIBOSOMAL PROTEIN S6 KINASE"/>
    <property type="match status" value="1"/>
</dbReference>
<dbReference type="FunFam" id="1.10.510.10:FF:000465">
    <property type="entry name" value="Non-specific serine/threonine protein kinase"/>
    <property type="match status" value="1"/>
</dbReference>
<feature type="region of interest" description="Disordered" evidence="10">
    <location>
        <begin position="302"/>
        <end position="325"/>
    </location>
</feature>
<dbReference type="InterPro" id="IPR000719">
    <property type="entry name" value="Prot_kinase_dom"/>
</dbReference>
<evidence type="ECO:0000259" key="12">
    <source>
        <dbReference type="PROSITE" id="PS51285"/>
    </source>
</evidence>
<evidence type="ECO:0000256" key="8">
    <source>
        <dbReference type="ARBA" id="ARBA00047899"/>
    </source>
</evidence>
<dbReference type="GO" id="GO:0106310">
    <property type="term" value="F:protein serine kinase activity"/>
    <property type="evidence" value="ECO:0007669"/>
    <property type="project" value="RHEA"/>
</dbReference>
<feature type="compositionally biased region" description="Low complexity" evidence="10">
    <location>
        <begin position="893"/>
        <end position="923"/>
    </location>
</feature>
<feature type="compositionally biased region" description="Acidic residues" evidence="10">
    <location>
        <begin position="820"/>
        <end position="830"/>
    </location>
</feature>
<evidence type="ECO:0000256" key="3">
    <source>
        <dbReference type="ARBA" id="ARBA00022553"/>
    </source>
</evidence>
<evidence type="ECO:0000256" key="7">
    <source>
        <dbReference type="ARBA" id="ARBA00022840"/>
    </source>
</evidence>
<feature type="region of interest" description="Disordered" evidence="10">
    <location>
        <begin position="872"/>
        <end position="971"/>
    </location>
</feature>
<dbReference type="Proteomes" id="UP000193467">
    <property type="component" value="Unassembled WGS sequence"/>
</dbReference>
<feature type="region of interest" description="Disordered" evidence="10">
    <location>
        <begin position="578"/>
        <end position="613"/>
    </location>
</feature>
<feature type="compositionally biased region" description="Basic and acidic residues" evidence="10">
    <location>
        <begin position="364"/>
        <end position="385"/>
    </location>
</feature>
<feature type="region of interest" description="Disordered" evidence="10">
    <location>
        <begin position="1"/>
        <end position="61"/>
    </location>
</feature>
<feature type="compositionally biased region" description="Low complexity" evidence="10">
    <location>
        <begin position="315"/>
        <end position="325"/>
    </location>
</feature>
<proteinExistence type="predicted"/>
<feature type="region of interest" description="Disordered" evidence="10">
    <location>
        <begin position="770"/>
        <end position="832"/>
    </location>
</feature>
<name>A0A1Y2FHY0_9BASI</name>
<dbReference type="AlphaFoldDB" id="A0A1Y2FHY0"/>
<evidence type="ECO:0000256" key="2">
    <source>
        <dbReference type="ARBA" id="ARBA00022527"/>
    </source>
</evidence>
<keyword evidence="7" id="KW-0067">ATP-binding</keyword>
<dbReference type="OrthoDB" id="63267at2759"/>
<feature type="compositionally biased region" description="Polar residues" evidence="10">
    <location>
        <begin position="1021"/>
        <end position="1030"/>
    </location>
</feature>
<dbReference type="EC" id="2.7.11.1" evidence="1"/>
<dbReference type="InterPro" id="IPR000961">
    <property type="entry name" value="AGC-kinase_C"/>
</dbReference>
<dbReference type="EMBL" id="MCGR01000021">
    <property type="protein sequence ID" value="ORY82415.1"/>
    <property type="molecule type" value="Genomic_DNA"/>
</dbReference>
<evidence type="ECO:0000259" key="11">
    <source>
        <dbReference type="PROSITE" id="PS50011"/>
    </source>
</evidence>
<evidence type="ECO:0000256" key="4">
    <source>
        <dbReference type="ARBA" id="ARBA00022679"/>
    </source>
</evidence>
<evidence type="ECO:0000256" key="1">
    <source>
        <dbReference type="ARBA" id="ARBA00012513"/>
    </source>
</evidence>
<feature type="region of interest" description="Disordered" evidence="10">
    <location>
        <begin position="353"/>
        <end position="409"/>
    </location>
</feature>
<dbReference type="PROSITE" id="PS50011">
    <property type="entry name" value="PROTEIN_KINASE_DOM"/>
    <property type="match status" value="1"/>
</dbReference>
<dbReference type="SMART" id="SM00133">
    <property type="entry name" value="S_TK_X"/>
    <property type="match status" value="1"/>
</dbReference>
<dbReference type="Gene3D" id="3.30.200.20">
    <property type="entry name" value="Phosphorylase Kinase, domain 1"/>
    <property type="match status" value="1"/>
</dbReference>
<dbReference type="PROSITE" id="PS00108">
    <property type="entry name" value="PROTEIN_KINASE_ST"/>
    <property type="match status" value="1"/>
</dbReference>
<gene>
    <name evidence="13" type="ORF">BCR35DRAFT_303835</name>
</gene>
<keyword evidence="3" id="KW-0597">Phosphoprotein</keyword>
<feature type="domain" description="AGC-kinase C-terminal" evidence="12">
    <location>
        <begin position="727"/>
        <end position="816"/>
    </location>
</feature>
<protein>
    <recommendedName>
        <fullName evidence="1">non-specific serine/threonine protein kinase</fullName>
        <ecNumber evidence="1">2.7.11.1</ecNumber>
    </recommendedName>
</protein>
<dbReference type="STRING" id="106004.A0A1Y2FHY0"/>
<feature type="compositionally biased region" description="Acidic residues" evidence="10">
    <location>
        <begin position="924"/>
        <end position="951"/>
    </location>
</feature>
<keyword evidence="5" id="KW-0547">Nucleotide-binding</keyword>
<comment type="catalytic activity">
    <reaction evidence="8">
        <text>L-threonyl-[protein] + ATP = O-phospho-L-threonyl-[protein] + ADP + H(+)</text>
        <dbReference type="Rhea" id="RHEA:46608"/>
        <dbReference type="Rhea" id="RHEA-COMP:11060"/>
        <dbReference type="Rhea" id="RHEA-COMP:11605"/>
        <dbReference type="ChEBI" id="CHEBI:15378"/>
        <dbReference type="ChEBI" id="CHEBI:30013"/>
        <dbReference type="ChEBI" id="CHEBI:30616"/>
        <dbReference type="ChEBI" id="CHEBI:61977"/>
        <dbReference type="ChEBI" id="CHEBI:456216"/>
        <dbReference type="EC" id="2.7.11.1"/>
    </reaction>
</comment>
<dbReference type="CDD" id="cd05123">
    <property type="entry name" value="STKc_AGC"/>
    <property type="match status" value="1"/>
</dbReference>
<feature type="compositionally biased region" description="Basic and acidic residues" evidence="10">
    <location>
        <begin position="809"/>
        <end position="819"/>
    </location>
</feature>
<feature type="compositionally biased region" description="Low complexity" evidence="10">
    <location>
        <begin position="1"/>
        <end position="12"/>
    </location>
</feature>
<dbReference type="Pfam" id="PF00069">
    <property type="entry name" value="Pkinase"/>
    <property type="match status" value="2"/>
</dbReference>
<evidence type="ECO:0000313" key="13">
    <source>
        <dbReference type="EMBL" id="ORY82415.1"/>
    </source>
</evidence>
<comment type="catalytic activity">
    <reaction evidence="9">
        <text>L-seryl-[protein] + ATP = O-phospho-L-seryl-[protein] + ADP + H(+)</text>
        <dbReference type="Rhea" id="RHEA:17989"/>
        <dbReference type="Rhea" id="RHEA-COMP:9863"/>
        <dbReference type="Rhea" id="RHEA-COMP:11604"/>
        <dbReference type="ChEBI" id="CHEBI:15378"/>
        <dbReference type="ChEBI" id="CHEBI:29999"/>
        <dbReference type="ChEBI" id="CHEBI:30616"/>
        <dbReference type="ChEBI" id="CHEBI:83421"/>
        <dbReference type="ChEBI" id="CHEBI:456216"/>
        <dbReference type="EC" id="2.7.11.1"/>
    </reaction>
</comment>
<dbReference type="PROSITE" id="PS51285">
    <property type="entry name" value="AGC_KINASE_CTER"/>
    <property type="match status" value="1"/>
</dbReference>
<organism evidence="13 14">
    <name type="scientific">Leucosporidium creatinivorum</name>
    <dbReference type="NCBI Taxonomy" id="106004"/>
    <lineage>
        <taxon>Eukaryota</taxon>
        <taxon>Fungi</taxon>
        <taxon>Dikarya</taxon>
        <taxon>Basidiomycota</taxon>
        <taxon>Pucciniomycotina</taxon>
        <taxon>Microbotryomycetes</taxon>
        <taxon>Leucosporidiales</taxon>
        <taxon>Leucosporidium</taxon>
    </lineage>
</organism>
<evidence type="ECO:0000256" key="5">
    <source>
        <dbReference type="ARBA" id="ARBA00022741"/>
    </source>
</evidence>
<evidence type="ECO:0000313" key="14">
    <source>
        <dbReference type="Proteomes" id="UP000193467"/>
    </source>
</evidence>
<dbReference type="InterPro" id="IPR045270">
    <property type="entry name" value="STKc_AGC"/>
</dbReference>
<feature type="compositionally biased region" description="Low complexity" evidence="10">
    <location>
        <begin position="986"/>
        <end position="1020"/>
    </location>
</feature>
<keyword evidence="2" id="KW-0723">Serine/threonine-protein kinase</keyword>